<sequence length="62" mass="6618">MALQSLLKGIPGALGMQSRGPFTTVFYGIPSVHGQKGISILPSPMALQSYSWGVRYAIARPL</sequence>
<evidence type="ECO:0000313" key="1">
    <source>
        <dbReference type="EMBL" id="PUU80007.1"/>
    </source>
</evidence>
<protein>
    <submittedName>
        <fullName evidence="1">Uncharacterized protein</fullName>
    </submittedName>
</protein>
<dbReference type="Proteomes" id="UP000244722">
    <property type="component" value="Unassembled WGS sequence"/>
</dbReference>
<dbReference type="AlphaFoldDB" id="A0A2T6ZWZ1"/>
<keyword evidence="2" id="KW-1185">Reference proteome</keyword>
<accession>A0A2T6ZWZ1</accession>
<name>A0A2T6ZWZ1_TUBBO</name>
<gene>
    <name evidence="1" type="ORF">B9Z19DRAFT_1124240</name>
</gene>
<proteinExistence type="predicted"/>
<organism evidence="1 2">
    <name type="scientific">Tuber borchii</name>
    <name type="common">White truffle</name>
    <dbReference type="NCBI Taxonomy" id="42251"/>
    <lineage>
        <taxon>Eukaryota</taxon>
        <taxon>Fungi</taxon>
        <taxon>Dikarya</taxon>
        <taxon>Ascomycota</taxon>
        <taxon>Pezizomycotina</taxon>
        <taxon>Pezizomycetes</taxon>
        <taxon>Pezizales</taxon>
        <taxon>Tuberaceae</taxon>
        <taxon>Tuber</taxon>
    </lineage>
</organism>
<evidence type="ECO:0000313" key="2">
    <source>
        <dbReference type="Proteomes" id="UP000244722"/>
    </source>
</evidence>
<dbReference type="EMBL" id="NESQ01000075">
    <property type="protein sequence ID" value="PUU80007.1"/>
    <property type="molecule type" value="Genomic_DNA"/>
</dbReference>
<reference evidence="1 2" key="1">
    <citation type="submission" date="2017-04" db="EMBL/GenBank/DDBJ databases">
        <title>Draft genome sequence of Tuber borchii Vittad., a whitish edible truffle.</title>
        <authorList>
            <consortium name="DOE Joint Genome Institute"/>
            <person name="Murat C."/>
            <person name="Kuo A."/>
            <person name="Barry K.W."/>
            <person name="Clum A."/>
            <person name="Dockter R.B."/>
            <person name="Fauchery L."/>
            <person name="Iotti M."/>
            <person name="Kohler A."/>
            <person name="Labutti K."/>
            <person name="Lindquist E.A."/>
            <person name="Lipzen A."/>
            <person name="Ohm R.A."/>
            <person name="Wang M."/>
            <person name="Grigoriev I.V."/>
            <person name="Zambonelli A."/>
            <person name="Martin F.M."/>
        </authorList>
    </citation>
    <scope>NUCLEOTIDE SEQUENCE [LARGE SCALE GENOMIC DNA]</scope>
    <source>
        <strain evidence="1 2">Tbo3840</strain>
    </source>
</reference>
<comment type="caution">
    <text evidence="1">The sequence shown here is derived from an EMBL/GenBank/DDBJ whole genome shotgun (WGS) entry which is preliminary data.</text>
</comment>